<dbReference type="EMBL" id="JBBPBN010000004">
    <property type="protein sequence ID" value="KAK9042475.1"/>
    <property type="molecule type" value="Genomic_DNA"/>
</dbReference>
<gene>
    <name evidence="2" type="ORF">V6N11_017545</name>
</gene>
<protein>
    <submittedName>
        <fullName evidence="2">Uncharacterized protein</fullName>
    </submittedName>
</protein>
<sequence>MEWAKKGHGENETKKLKEEDEGKQIGISNPGFSGIPRHDLAPSDSATPVMLEEKLTPRLKSSDPVHVGLGTDLGNGLGPSMTTGSKTLQILEPTDAMDISVGEDIPLKQTDSLK</sequence>
<evidence type="ECO:0000313" key="2">
    <source>
        <dbReference type="EMBL" id="KAK9042475.1"/>
    </source>
</evidence>
<name>A0ABR2TYE6_9ROSI</name>
<feature type="compositionally biased region" description="Basic and acidic residues" evidence="1">
    <location>
        <begin position="1"/>
        <end position="23"/>
    </location>
</feature>
<dbReference type="Proteomes" id="UP001396334">
    <property type="component" value="Unassembled WGS sequence"/>
</dbReference>
<proteinExistence type="predicted"/>
<organism evidence="2 3">
    <name type="scientific">Hibiscus sabdariffa</name>
    <name type="common">roselle</name>
    <dbReference type="NCBI Taxonomy" id="183260"/>
    <lineage>
        <taxon>Eukaryota</taxon>
        <taxon>Viridiplantae</taxon>
        <taxon>Streptophyta</taxon>
        <taxon>Embryophyta</taxon>
        <taxon>Tracheophyta</taxon>
        <taxon>Spermatophyta</taxon>
        <taxon>Magnoliopsida</taxon>
        <taxon>eudicotyledons</taxon>
        <taxon>Gunneridae</taxon>
        <taxon>Pentapetalae</taxon>
        <taxon>rosids</taxon>
        <taxon>malvids</taxon>
        <taxon>Malvales</taxon>
        <taxon>Malvaceae</taxon>
        <taxon>Malvoideae</taxon>
        <taxon>Hibiscus</taxon>
    </lineage>
</organism>
<keyword evidence="3" id="KW-1185">Reference proteome</keyword>
<reference evidence="2 3" key="1">
    <citation type="journal article" date="2024" name="G3 (Bethesda)">
        <title>Genome assembly of Hibiscus sabdariffa L. provides insights into metabolisms of medicinal natural products.</title>
        <authorList>
            <person name="Kim T."/>
        </authorList>
    </citation>
    <scope>NUCLEOTIDE SEQUENCE [LARGE SCALE GENOMIC DNA]</scope>
    <source>
        <strain evidence="2">TK-2024</strain>
        <tissue evidence="2">Old leaves</tissue>
    </source>
</reference>
<feature type="compositionally biased region" description="Basic and acidic residues" evidence="1">
    <location>
        <begin position="51"/>
        <end position="63"/>
    </location>
</feature>
<feature type="region of interest" description="Disordered" evidence="1">
    <location>
        <begin position="1"/>
        <end position="85"/>
    </location>
</feature>
<evidence type="ECO:0000313" key="3">
    <source>
        <dbReference type="Proteomes" id="UP001396334"/>
    </source>
</evidence>
<accession>A0ABR2TYE6</accession>
<comment type="caution">
    <text evidence="2">The sequence shown here is derived from an EMBL/GenBank/DDBJ whole genome shotgun (WGS) entry which is preliminary data.</text>
</comment>
<evidence type="ECO:0000256" key="1">
    <source>
        <dbReference type="SAM" id="MobiDB-lite"/>
    </source>
</evidence>